<reference evidence="3" key="1">
    <citation type="journal article" date="2019" name="Int. J. Syst. Evol. Microbiol.">
        <title>The Global Catalogue of Microorganisms (GCM) 10K type strain sequencing project: providing services to taxonomists for standard genome sequencing and annotation.</title>
        <authorList>
            <consortium name="The Broad Institute Genomics Platform"/>
            <consortium name="The Broad Institute Genome Sequencing Center for Infectious Disease"/>
            <person name="Wu L."/>
            <person name="Ma J."/>
        </authorList>
    </citation>
    <scope>NUCLEOTIDE SEQUENCE [LARGE SCALE GENOMIC DNA]</scope>
    <source>
        <strain evidence="3">JCM 18532</strain>
    </source>
</reference>
<name>A0ABP8YT53_9ACTN</name>
<sequence length="162" mass="17441">MNARGDAGSPLEWTESLGFHIKRAEQAIAARKAEIFRNLGLTVPQAMALCLLLDAPPKSCTHLSRESYVTSQTMTGIIGKLEAAQLVLRHPSADHARVHLFELTEKGHELATQARILGMGLEEELLDAVAPDARAPLLATLSRLADLAPEAGTMSEPAARRS</sequence>
<dbReference type="Pfam" id="PF12802">
    <property type="entry name" value="MarR_2"/>
    <property type="match status" value="1"/>
</dbReference>
<accession>A0ABP8YT53</accession>
<evidence type="ECO:0000259" key="1">
    <source>
        <dbReference type="PROSITE" id="PS50995"/>
    </source>
</evidence>
<dbReference type="PANTHER" id="PTHR33164:SF43">
    <property type="entry name" value="HTH-TYPE TRANSCRIPTIONAL REPRESSOR YETL"/>
    <property type="match status" value="1"/>
</dbReference>
<dbReference type="InterPro" id="IPR000835">
    <property type="entry name" value="HTH_MarR-typ"/>
</dbReference>
<dbReference type="InterPro" id="IPR036388">
    <property type="entry name" value="WH-like_DNA-bd_sf"/>
</dbReference>
<proteinExistence type="predicted"/>
<dbReference type="SUPFAM" id="SSF46785">
    <property type="entry name" value="Winged helix' DNA-binding domain"/>
    <property type="match status" value="1"/>
</dbReference>
<gene>
    <name evidence="2" type="ORF">GCM10023350_19940</name>
</gene>
<dbReference type="Gene3D" id="1.10.10.10">
    <property type="entry name" value="Winged helix-like DNA-binding domain superfamily/Winged helix DNA-binding domain"/>
    <property type="match status" value="1"/>
</dbReference>
<organism evidence="2 3">
    <name type="scientific">Nocardioides endophyticus</name>
    <dbReference type="NCBI Taxonomy" id="1353775"/>
    <lineage>
        <taxon>Bacteria</taxon>
        <taxon>Bacillati</taxon>
        <taxon>Actinomycetota</taxon>
        <taxon>Actinomycetes</taxon>
        <taxon>Propionibacteriales</taxon>
        <taxon>Nocardioidaceae</taxon>
        <taxon>Nocardioides</taxon>
    </lineage>
</organism>
<dbReference type="PANTHER" id="PTHR33164">
    <property type="entry name" value="TRANSCRIPTIONAL REGULATOR, MARR FAMILY"/>
    <property type="match status" value="1"/>
</dbReference>
<dbReference type="EMBL" id="BAABKN010000013">
    <property type="protein sequence ID" value="GAA4736111.1"/>
    <property type="molecule type" value="Genomic_DNA"/>
</dbReference>
<evidence type="ECO:0000313" key="3">
    <source>
        <dbReference type="Proteomes" id="UP001499882"/>
    </source>
</evidence>
<dbReference type="SMART" id="SM00347">
    <property type="entry name" value="HTH_MARR"/>
    <property type="match status" value="1"/>
</dbReference>
<dbReference type="PROSITE" id="PS50995">
    <property type="entry name" value="HTH_MARR_2"/>
    <property type="match status" value="1"/>
</dbReference>
<dbReference type="Proteomes" id="UP001499882">
    <property type="component" value="Unassembled WGS sequence"/>
</dbReference>
<dbReference type="RefSeq" id="WP_345526615.1">
    <property type="nucleotide sequence ID" value="NZ_BAABKN010000013.1"/>
</dbReference>
<comment type="caution">
    <text evidence="2">The sequence shown here is derived from an EMBL/GenBank/DDBJ whole genome shotgun (WGS) entry which is preliminary data.</text>
</comment>
<keyword evidence="3" id="KW-1185">Reference proteome</keyword>
<feature type="domain" description="HTH marR-type" evidence="1">
    <location>
        <begin position="14"/>
        <end position="146"/>
    </location>
</feature>
<evidence type="ECO:0000313" key="2">
    <source>
        <dbReference type="EMBL" id="GAA4736111.1"/>
    </source>
</evidence>
<protein>
    <recommendedName>
        <fullName evidence="1">HTH marR-type domain-containing protein</fullName>
    </recommendedName>
</protein>
<dbReference type="InterPro" id="IPR036390">
    <property type="entry name" value="WH_DNA-bd_sf"/>
</dbReference>
<dbReference type="InterPro" id="IPR039422">
    <property type="entry name" value="MarR/SlyA-like"/>
</dbReference>